<sequence length="205" mass="23277">MELNQTIIIVAVTCLISYMAWQNRQLMERLIFWSPAIKEGQVERFVTHGFIHADGTHLLFNMFTFYFFGSFLEPFYRQYFGGAGFVIFYLAAIVAAMLPSYFKHKDDHNYMSLGASGAVSAVLFAYILFAPWELLYLFAAIPIPAIVFAVAYVAYSIYASKKNNDNINHSAHLYGGLFGVIVTIALEPRIVSYFFTQLLNPSWLG</sequence>
<dbReference type="GO" id="GO:0004252">
    <property type="term" value="F:serine-type endopeptidase activity"/>
    <property type="evidence" value="ECO:0007669"/>
    <property type="project" value="InterPro"/>
</dbReference>
<comment type="similarity">
    <text evidence="2">Belongs to the peptidase S54 family.</text>
</comment>
<dbReference type="InterPro" id="IPR022764">
    <property type="entry name" value="Peptidase_S54_rhomboid_dom"/>
</dbReference>
<comment type="caution">
    <text evidence="9">The sequence shown here is derived from an EMBL/GenBank/DDBJ whole genome shotgun (WGS) entry which is preliminary data.</text>
</comment>
<protein>
    <submittedName>
        <fullName evidence="9">Rhomboid family protein</fullName>
    </submittedName>
</protein>
<dbReference type="RefSeq" id="WP_099019963.1">
    <property type="nucleotide sequence ID" value="NZ_NIHB01000005.1"/>
</dbReference>
<dbReference type="GO" id="GO:0016020">
    <property type="term" value="C:membrane"/>
    <property type="evidence" value="ECO:0007669"/>
    <property type="project" value="UniProtKB-SubCell"/>
</dbReference>
<feature type="transmembrane region" description="Helical" evidence="7">
    <location>
        <begin position="135"/>
        <end position="159"/>
    </location>
</feature>
<dbReference type="OrthoDB" id="9813074at2"/>
<dbReference type="Gene3D" id="1.20.1540.10">
    <property type="entry name" value="Rhomboid-like"/>
    <property type="match status" value="1"/>
</dbReference>
<evidence type="ECO:0000256" key="1">
    <source>
        <dbReference type="ARBA" id="ARBA00004141"/>
    </source>
</evidence>
<feature type="domain" description="Peptidase S54 rhomboid" evidence="8">
    <location>
        <begin position="40"/>
        <end position="186"/>
    </location>
</feature>
<evidence type="ECO:0000256" key="7">
    <source>
        <dbReference type="SAM" id="Phobius"/>
    </source>
</evidence>
<keyword evidence="3 7" id="KW-0812">Transmembrane</keyword>
<dbReference type="Proteomes" id="UP000295724">
    <property type="component" value="Unassembled WGS sequence"/>
</dbReference>
<keyword evidence="4" id="KW-0378">Hydrolase</keyword>
<keyword evidence="10" id="KW-1185">Reference proteome</keyword>
<evidence type="ECO:0000256" key="5">
    <source>
        <dbReference type="ARBA" id="ARBA00022989"/>
    </source>
</evidence>
<feature type="transmembrane region" description="Helical" evidence="7">
    <location>
        <begin position="79"/>
        <end position="98"/>
    </location>
</feature>
<dbReference type="SUPFAM" id="SSF144091">
    <property type="entry name" value="Rhomboid-like"/>
    <property type="match status" value="1"/>
</dbReference>
<keyword evidence="6 7" id="KW-0472">Membrane</keyword>
<evidence type="ECO:0000313" key="9">
    <source>
        <dbReference type="EMBL" id="TDR16854.1"/>
    </source>
</evidence>
<feature type="transmembrane region" description="Helical" evidence="7">
    <location>
        <begin position="45"/>
        <end position="67"/>
    </location>
</feature>
<dbReference type="InterPro" id="IPR035952">
    <property type="entry name" value="Rhomboid-like_sf"/>
</dbReference>
<organism evidence="9 10">
    <name type="scientific">Marinicella litoralis</name>
    <dbReference type="NCBI Taxonomy" id="644220"/>
    <lineage>
        <taxon>Bacteria</taxon>
        <taxon>Pseudomonadati</taxon>
        <taxon>Pseudomonadota</taxon>
        <taxon>Gammaproteobacteria</taxon>
        <taxon>Lysobacterales</taxon>
        <taxon>Marinicellaceae</taxon>
        <taxon>Marinicella</taxon>
    </lineage>
</organism>
<accession>A0A4R6XGI3</accession>
<dbReference type="EMBL" id="SNZB01000007">
    <property type="protein sequence ID" value="TDR16854.1"/>
    <property type="molecule type" value="Genomic_DNA"/>
</dbReference>
<dbReference type="Pfam" id="PF01694">
    <property type="entry name" value="Rhomboid"/>
    <property type="match status" value="1"/>
</dbReference>
<proteinExistence type="inferred from homology"/>
<feature type="transmembrane region" description="Helical" evidence="7">
    <location>
        <begin position="171"/>
        <end position="195"/>
    </location>
</feature>
<evidence type="ECO:0000256" key="2">
    <source>
        <dbReference type="ARBA" id="ARBA00009045"/>
    </source>
</evidence>
<evidence type="ECO:0000256" key="6">
    <source>
        <dbReference type="ARBA" id="ARBA00023136"/>
    </source>
</evidence>
<dbReference type="PANTHER" id="PTHR43731">
    <property type="entry name" value="RHOMBOID PROTEASE"/>
    <property type="match status" value="1"/>
</dbReference>
<name>A0A4R6XGI3_9GAMM</name>
<evidence type="ECO:0000313" key="10">
    <source>
        <dbReference type="Proteomes" id="UP000295724"/>
    </source>
</evidence>
<evidence type="ECO:0000256" key="4">
    <source>
        <dbReference type="ARBA" id="ARBA00022801"/>
    </source>
</evidence>
<reference evidence="9 10" key="1">
    <citation type="submission" date="2019-03" db="EMBL/GenBank/DDBJ databases">
        <title>Genomic Encyclopedia of Type Strains, Phase IV (KMG-IV): sequencing the most valuable type-strain genomes for metagenomic binning, comparative biology and taxonomic classification.</title>
        <authorList>
            <person name="Goeker M."/>
        </authorList>
    </citation>
    <scope>NUCLEOTIDE SEQUENCE [LARGE SCALE GENOMIC DNA]</scope>
    <source>
        <strain evidence="9 10">DSM 25488</strain>
    </source>
</reference>
<comment type="subcellular location">
    <subcellularLocation>
        <location evidence="1">Membrane</location>
        <topology evidence="1">Multi-pass membrane protein</topology>
    </subcellularLocation>
</comment>
<evidence type="ECO:0000256" key="3">
    <source>
        <dbReference type="ARBA" id="ARBA00022692"/>
    </source>
</evidence>
<evidence type="ECO:0000259" key="8">
    <source>
        <dbReference type="Pfam" id="PF01694"/>
    </source>
</evidence>
<keyword evidence="5 7" id="KW-1133">Transmembrane helix</keyword>
<feature type="transmembrane region" description="Helical" evidence="7">
    <location>
        <begin position="110"/>
        <end position="129"/>
    </location>
</feature>
<dbReference type="PANTHER" id="PTHR43731:SF14">
    <property type="entry name" value="PRESENILIN-ASSOCIATED RHOMBOID-LIKE PROTEIN, MITOCHONDRIAL"/>
    <property type="match status" value="1"/>
</dbReference>
<dbReference type="AlphaFoldDB" id="A0A4R6XGI3"/>
<dbReference type="InterPro" id="IPR050925">
    <property type="entry name" value="Rhomboid_protease_S54"/>
</dbReference>
<feature type="transmembrane region" description="Helical" evidence="7">
    <location>
        <begin position="6"/>
        <end position="24"/>
    </location>
</feature>
<gene>
    <name evidence="9" type="ORF">C8D91_2761</name>
</gene>